<dbReference type="AlphaFoldDB" id="A0AAN7U2U5"/>
<name>A0AAN7U2U5_9MYCE</name>
<gene>
    <name evidence="2" type="ORF">RB653_000422</name>
</gene>
<dbReference type="SMART" id="SM00213">
    <property type="entry name" value="UBQ"/>
    <property type="match status" value="1"/>
</dbReference>
<comment type="caution">
    <text evidence="2">The sequence shown here is derived from an EMBL/GenBank/DDBJ whole genome shotgun (WGS) entry which is preliminary data.</text>
</comment>
<protein>
    <recommendedName>
        <fullName evidence="1">Ubiquitin-like domain-containing protein</fullName>
    </recommendedName>
</protein>
<evidence type="ECO:0000313" key="2">
    <source>
        <dbReference type="EMBL" id="KAK5580405.1"/>
    </source>
</evidence>
<evidence type="ECO:0000313" key="3">
    <source>
        <dbReference type="Proteomes" id="UP001344447"/>
    </source>
</evidence>
<keyword evidence="3" id="KW-1185">Reference proteome</keyword>
<dbReference type="SUPFAM" id="SSF54236">
    <property type="entry name" value="Ubiquitin-like"/>
    <property type="match status" value="1"/>
</dbReference>
<feature type="domain" description="Ubiquitin-like" evidence="1">
    <location>
        <begin position="1"/>
        <end position="58"/>
    </location>
</feature>
<reference evidence="2 3" key="1">
    <citation type="submission" date="2023-11" db="EMBL/GenBank/DDBJ databases">
        <title>Dfirmibasis_genome.</title>
        <authorList>
            <person name="Edelbroek B."/>
            <person name="Kjellin J."/>
            <person name="Jerlstrom-Hultqvist J."/>
            <person name="Soderbom F."/>
        </authorList>
    </citation>
    <scope>NUCLEOTIDE SEQUENCE [LARGE SCALE GENOMIC DNA]</scope>
    <source>
        <strain evidence="2 3">TNS-C-14</strain>
    </source>
</reference>
<organism evidence="2 3">
    <name type="scientific">Dictyostelium firmibasis</name>
    <dbReference type="NCBI Taxonomy" id="79012"/>
    <lineage>
        <taxon>Eukaryota</taxon>
        <taxon>Amoebozoa</taxon>
        <taxon>Evosea</taxon>
        <taxon>Eumycetozoa</taxon>
        <taxon>Dictyostelia</taxon>
        <taxon>Dictyosteliales</taxon>
        <taxon>Dictyosteliaceae</taxon>
        <taxon>Dictyostelium</taxon>
    </lineage>
</organism>
<dbReference type="PROSITE" id="PS50053">
    <property type="entry name" value="UBIQUITIN_2"/>
    <property type="match status" value="1"/>
</dbReference>
<proteinExistence type="predicted"/>
<dbReference type="EMBL" id="JAVFKY010000002">
    <property type="protein sequence ID" value="KAK5580405.1"/>
    <property type="molecule type" value="Genomic_DNA"/>
</dbReference>
<dbReference type="Gene3D" id="3.10.20.90">
    <property type="entry name" value="Phosphatidylinositol 3-kinase Catalytic Subunit, Chain A, domain 1"/>
    <property type="match status" value="1"/>
</dbReference>
<dbReference type="Pfam" id="PF00240">
    <property type="entry name" value="ubiquitin"/>
    <property type="match status" value="1"/>
</dbReference>
<dbReference type="InterPro" id="IPR000626">
    <property type="entry name" value="Ubiquitin-like_dom"/>
</dbReference>
<evidence type="ECO:0000259" key="1">
    <source>
        <dbReference type="PROSITE" id="PS50053"/>
    </source>
</evidence>
<dbReference type="InterPro" id="IPR029071">
    <property type="entry name" value="Ubiquitin-like_domsf"/>
</dbReference>
<sequence>MKVIVWVHGREYDLEVQPEDKIEELKSKINELSGTPIEQMNPSIEGYLMKDGTTISEYPQIVEGSKIHVRVILKSYSEKPEKPEKSEKDCILM</sequence>
<accession>A0AAN7U2U5</accession>
<dbReference type="FunFam" id="3.10.20.90:FF:000648">
    <property type="entry name" value="NEDD8-like protein 1"/>
    <property type="match status" value="1"/>
</dbReference>
<dbReference type="Proteomes" id="UP001344447">
    <property type="component" value="Unassembled WGS sequence"/>
</dbReference>
<dbReference type="CDD" id="cd17039">
    <property type="entry name" value="Ubl_ubiquitin_like"/>
    <property type="match status" value="1"/>
</dbReference>